<evidence type="ECO:0000313" key="1">
    <source>
        <dbReference type="EMBL" id="KAJ7546061.1"/>
    </source>
</evidence>
<keyword evidence="2" id="KW-1185">Reference proteome</keyword>
<evidence type="ECO:0000313" key="2">
    <source>
        <dbReference type="Proteomes" id="UP001162992"/>
    </source>
</evidence>
<dbReference type="EMBL" id="CM055099">
    <property type="protein sequence ID" value="KAJ7546061.1"/>
    <property type="molecule type" value="Genomic_DNA"/>
</dbReference>
<accession>A0ACC2CVL1</accession>
<gene>
    <name evidence="1" type="ORF">O6H91_08G023000</name>
</gene>
<name>A0ACC2CVL1_DIPCM</name>
<organism evidence="1 2">
    <name type="scientific">Diphasiastrum complanatum</name>
    <name type="common">Issler's clubmoss</name>
    <name type="synonym">Lycopodium complanatum</name>
    <dbReference type="NCBI Taxonomy" id="34168"/>
    <lineage>
        <taxon>Eukaryota</taxon>
        <taxon>Viridiplantae</taxon>
        <taxon>Streptophyta</taxon>
        <taxon>Embryophyta</taxon>
        <taxon>Tracheophyta</taxon>
        <taxon>Lycopodiopsida</taxon>
        <taxon>Lycopodiales</taxon>
        <taxon>Lycopodiaceae</taxon>
        <taxon>Lycopodioideae</taxon>
        <taxon>Diphasiastrum</taxon>
    </lineage>
</organism>
<dbReference type="Proteomes" id="UP001162992">
    <property type="component" value="Chromosome 8"/>
</dbReference>
<reference evidence="2" key="1">
    <citation type="journal article" date="2024" name="Proc. Natl. Acad. Sci. U.S.A.">
        <title>Extraordinary preservation of gene collinearity over three hundred million years revealed in homosporous lycophytes.</title>
        <authorList>
            <person name="Li C."/>
            <person name="Wickell D."/>
            <person name="Kuo L.Y."/>
            <person name="Chen X."/>
            <person name="Nie B."/>
            <person name="Liao X."/>
            <person name="Peng D."/>
            <person name="Ji J."/>
            <person name="Jenkins J."/>
            <person name="Williams M."/>
            <person name="Shu S."/>
            <person name="Plott C."/>
            <person name="Barry K."/>
            <person name="Rajasekar S."/>
            <person name="Grimwood J."/>
            <person name="Han X."/>
            <person name="Sun S."/>
            <person name="Hou Z."/>
            <person name="He W."/>
            <person name="Dai G."/>
            <person name="Sun C."/>
            <person name="Schmutz J."/>
            <person name="Leebens-Mack J.H."/>
            <person name="Li F.W."/>
            <person name="Wang L."/>
        </authorList>
    </citation>
    <scope>NUCLEOTIDE SEQUENCE [LARGE SCALE GENOMIC DNA]</scope>
    <source>
        <strain evidence="2">cv. PW_Plant_1</strain>
    </source>
</reference>
<comment type="caution">
    <text evidence="1">The sequence shown here is derived from an EMBL/GenBank/DDBJ whole genome shotgun (WGS) entry which is preliminary data.</text>
</comment>
<proteinExistence type="predicted"/>
<sequence length="1286" mass="140534">MPAVFRPAFHVNRITTIKSCLNANFPMQTSKYAYLAQFSINTGLRVSGWPLLNHSLVELSGLASFSSVIVPDPESKESSVIYGAGWSAGGEEVKISVWWDFENCNVPTGIPAHKVSLNIVSALRMSGFKGPVTIAAYGDTLQLSRSVQEALCSTGIQIHHVPSGGKESDSSDRAILVDLILWTIDHPPPAHLFLISGDRDFSNTLHRLRMRNYNILLACPTGAHLSATLAGAASNVWQWNSLVRGEGLLARSCFDPKPSDGTSGGSFAIKTLNNNHKTPDGSSGTSGGFKISNNNLKVPDGTYGGGMPKNSTANSKFSDGASGGVQNLKGSNVKISAPPSQSAGWNNVSGEAHFKAATQSKIDSTNVPLGTEENGFGGKLEKGSEEKLGKDLEGKQDNVVEWKSKMEQSAPFEVLQQFDDLLKAHPEGIWVLELQHLMSERTLQFDSDYYGHKKLVPFLLTIPEIVRVERRIAKDNKTWTYFLLSRQLSVTGSNSGSHSENSVEIPQLAPKRISKQLINLLKSHPKGLWLNEFQAQTVARKIEFDSDFYGHHKMIPFLLTMPEIVRVERRLMNDRKTWNYFFLCSQNLSLARVGTAKGLPESSTSEKDVGLMLEGAVCEEKHSKISQVDGLEQNQDSTFNKQLQESGEVLDPKPSERPKVFWKRAWQIFSNPFGENLERHSFHSHDQATGDSGIKGQDGRDLTEEINSSQQYLSLAGFLKRLLKGSGNDVQNAPSSSRSIMESNADSQPFGDSSEKEGHMAEKGKYVDGELKSPSAWGGEEGMKIHVESQNSGLKSAHESFHPKNSSNEKRDGRLGGDCESIQMPASQKLQSDSAVIVDASPEWKNQDDNHQNTWKGFLLHFFKTSLSPLVGNNHKSLVGTEVAGKRVDPPLRRKSDHLRESHIETITEAVQPLSNSTENCHIKLNPLKDQVEKGSKKWKKFLFGISEEHASLAVHSDFQSELEPSQIQKCVLDTAGTWEESNSQIQSSDKVLNAMSSNGLADKVSSNEVTTMQGSANASSLPVLNGLNIKTEMLLSHNTSMSSQEVKALTKPVEEPNHVMAIIQENNSHTSTVPGHRTGSQNSPNEVGQSELAVACKKLGSSQEALCSNQMSQESALYEPAVSIERPPTVAESVSCMIKKNSDSPKEDTQVSVENPETLKKTSGTQECCSSAIAKANKATASTLLPSYGDEVFSESNCQFPTEELSTQSKGEQLSSASLSTKEELESRLTVEESSNLIVISECVAISCEVKDHREVDQGAVKLSKDQPGVSDSLPLTSSKQTQER</sequence>
<protein>
    <submittedName>
        <fullName evidence="1">Uncharacterized protein</fullName>
    </submittedName>
</protein>